<dbReference type="Proteomes" id="UP000224563">
    <property type="component" value="Unassembled WGS sequence"/>
</dbReference>
<dbReference type="EMBL" id="PDYG01000001">
    <property type="protein sequence ID" value="PHU38940.1"/>
    <property type="molecule type" value="Genomic_DNA"/>
</dbReference>
<sequence length="51" mass="6814">MYRRSYFEIEDFRRDMFKYIELFYDRKRRHSYLEYVSPIKYRNEYERRNIA</sequence>
<accession>A0A2G3E6Y4</accession>
<reference evidence="1 2" key="1">
    <citation type="submission" date="2017-10" db="EMBL/GenBank/DDBJ databases">
        <title>Resolving the taxonomy of Roseburia spp., Eubacterium rectale and Agathobacter spp. through phylogenomic analysis.</title>
        <authorList>
            <person name="Sheridan P.O."/>
            <person name="Walker A.W."/>
            <person name="Duncan S.H."/>
            <person name="Scott K.P."/>
            <person name="Toole P.W.O."/>
            <person name="Luis P."/>
            <person name="Flint H.J."/>
        </authorList>
    </citation>
    <scope>NUCLEOTIDE SEQUENCE [LARGE SCALE GENOMIC DNA]</scope>
    <source>
        <strain evidence="1 2">JK623</strain>
    </source>
</reference>
<evidence type="ECO:0008006" key="3">
    <source>
        <dbReference type="Google" id="ProtNLM"/>
    </source>
</evidence>
<keyword evidence="2" id="KW-1185">Reference proteome</keyword>
<evidence type="ECO:0000313" key="1">
    <source>
        <dbReference type="EMBL" id="PHU38940.1"/>
    </source>
</evidence>
<protein>
    <recommendedName>
        <fullName evidence="3">Integrase catalytic domain-containing protein</fullName>
    </recommendedName>
</protein>
<proteinExistence type="predicted"/>
<name>A0A2G3E6Y4_9FIRM</name>
<comment type="caution">
    <text evidence="1">The sequence shown here is derived from an EMBL/GenBank/DDBJ whole genome shotgun (WGS) entry which is preliminary data.</text>
</comment>
<dbReference type="AlphaFoldDB" id="A0A2G3E6Y4"/>
<gene>
    <name evidence="1" type="ORF">CSX02_00390</name>
</gene>
<evidence type="ECO:0000313" key="2">
    <source>
        <dbReference type="Proteomes" id="UP000224563"/>
    </source>
</evidence>
<reference evidence="1 2" key="2">
    <citation type="submission" date="2017-10" db="EMBL/GenBank/DDBJ databases">
        <authorList>
            <person name="Banno H."/>
            <person name="Chua N.-H."/>
        </authorList>
    </citation>
    <scope>NUCLEOTIDE SEQUENCE [LARGE SCALE GENOMIC DNA]</scope>
    <source>
        <strain evidence="1 2">JK623</strain>
    </source>
</reference>
<dbReference type="GO" id="GO:0015074">
    <property type="term" value="P:DNA integration"/>
    <property type="evidence" value="ECO:0007669"/>
    <property type="project" value="InterPro"/>
</dbReference>
<organism evidence="1 2">
    <name type="scientific">Agathobacter ruminis</name>
    <dbReference type="NCBI Taxonomy" id="1712665"/>
    <lineage>
        <taxon>Bacteria</taxon>
        <taxon>Bacillati</taxon>
        <taxon>Bacillota</taxon>
        <taxon>Clostridia</taxon>
        <taxon>Lachnospirales</taxon>
        <taxon>Lachnospiraceae</taxon>
        <taxon>Agathobacter</taxon>
    </lineage>
</organism>